<dbReference type="OrthoDB" id="9794455at2"/>
<dbReference type="AlphaFoldDB" id="A0A4R0Q0M2"/>
<accession>A0A4R0Q0M2</accession>
<dbReference type="Gene3D" id="3.20.20.190">
    <property type="entry name" value="Phosphatidylinositol (PI) phosphodiesterase"/>
    <property type="match status" value="1"/>
</dbReference>
<feature type="signal peptide" evidence="1">
    <location>
        <begin position="1"/>
        <end position="20"/>
    </location>
</feature>
<dbReference type="InterPro" id="IPR017946">
    <property type="entry name" value="PLC-like_Pdiesterase_TIM-brl"/>
</dbReference>
<dbReference type="GO" id="GO:0006629">
    <property type="term" value="P:lipid metabolic process"/>
    <property type="evidence" value="ECO:0007669"/>
    <property type="project" value="InterPro"/>
</dbReference>
<dbReference type="RefSeq" id="WP_131531150.1">
    <property type="nucleotide sequence ID" value="NZ_SJSO01000011.1"/>
</dbReference>
<keyword evidence="3" id="KW-1185">Reference proteome</keyword>
<dbReference type="GO" id="GO:0008081">
    <property type="term" value="F:phosphoric diester hydrolase activity"/>
    <property type="evidence" value="ECO:0007669"/>
    <property type="project" value="InterPro"/>
</dbReference>
<sequence length="246" mass="28271">MVKHLFVFLALILSGMFAKAQVKIHSHNDYTHQKPFFEAINNNVFSIEADVFVVGDSLMVAHSKKEIKAGNTLEQLYLKQIKALSGEKEYYTFQLMIDVKGDWDSTYRLLQKNLKKYQKYFGRQGRNTIVVISGNRPPANTFHQYFHLFFDGLPNVSYSQENLKKITMISDNFATYSKWKGVGEISETDKARLAEPINNAHQLGKPFRFWGAPDNEACWKLLHELGADIINTDKVTEATNYFKTNS</sequence>
<evidence type="ECO:0000313" key="3">
    <source>
        <dbReference type="Proteomes" id="UP000293925"/>
    </source>
</evidence>
<evidence type="ECO:0000256" key="1">
    <source>
        <dbReference type="SAM" id="SignalP"/>
    </source>
</evidence>
<dbReference type="Pfam" id="PF13653">
    <property type="entry name" value="GDPD_2"/>
    <property type="match status" value="1"/>
</dbReference>
<feature type="chain" id="PRO_5020709702" evidence="1">
    <location>
        <begin position="21"/>
        <end position="246"/>
    </location>
</feature>
<name>A0A4R0Q0M2_9SPHI</name>
<dbReference type="Proteomes" id="UP000293925">
    <property type="component" value="Unassembled WGS sequence"/>
</dbReference>
<dbReference type="SUPFAM" id="SSF51695">
    <property type="entry name" value="PLC-like phosphodiesterases"/>
    <property type="match status" value="1"/>
</dbReference>
<dbReference type="EMBL" id="SJSO01000011">
    <property type="protein sequence ID" value="TCD26147.1"/>
    <property type="molecule type" value="Genomic_DNA"/>
</dbReference>
<evidence type="ECO:0000313" key="2">
    <source>
        <dbReference type="EMBL" id="TCD26147.1"/>
    </source>
</evidence>
<proteinExistence type="predicted"/>
<comment type="caution">
    <text evidence="2">The sequence shown here is derived from an EMBL/GenBank/DDBJ whole genome shotgun (WGS) entry which is preliminary data.</text>
</comment>
<keyword evidence="1" id="KW-0732">Signal</keyword>
<protein>
    <submittedName>
        <fullName evidence="2">Glycerophosphodiester phosphodiesterase</fullName>
    </submittedName>
</protein>
<gene>
    <name evidence="2" type="ORF">EZ456_14100</name>
</gene>
<organism evidence="2 3">
    <name type="scientific">Pedobacter psychrodurus</name>
    <dbReference type="NCBI Taxonomy" id="2530456"/>
    <lineage>
        <taxon>Bacteria</taxon>
        <taxon>Pseudomonadati</taxon>
        <taxon>Bacteroidota</taxon>
        <taxon>Sphingobacteriia</taxon>
        <taxon>Sphingobacteriales</taxon>
        <taxon>Sphingobacteriaceae</taxon>
        <taxon>Pedobacter</taxon>
    </lineage>
</organism>
<reference evidence="2 3" key="1">
    <citation type="submission" date="2019-02" db="EMBL/GenBank/DDBJ databases">
        <title>Pedobacter sp. RP-3-21 sp. nov., isolated from Arctic soil.</title>
        <authorList>
            <person name="Dahal R.H."/>
        </authorList>
    </citation>
    <scope>NUCLEOTIDE SEQUENCE [LARGE SCALE GENOMIC DNA]</scope>
    <source>
        <strain evidence="2 3">RP-3-21</strain>
    </source>
</reference>